<proteinExistence type="predicted"/>
<evidence type="ECO:0000259" key="2">
    <source>
        <dbReference type="PROSITE" id="PS51781"/>
    </source>
</evidence>
<evidence type="ECO:0000313" key="3">
    <source>
        <dbReference type="EMBL" id="PJZ53212.1"/>
    </source>
</evidence>
<evidence type="ECO:0000313" key="6">
    <source>
        <dbReference type="Proteomes" id="UP000232188"/>
    </source>
</evidence>
<evidence type="ECO:0000256" key="1">
    <source>
        <dbReference type="SAM" id="SignalP"/>
    </source>
</evidence>
<protein>
    <recommendedName>
        <fullName evidence="2">SH3b domain-containing protein</fullName>
    </recommendedName>
</protein>
<organism evidence="3 6">
    <name type="scientific">Leptospira adleri</name>
    <dbReference type="NCBI Taxonomy" id="2023186"/>
    <lineage>
        <taxon>Bacteria</taxon>
        <taxon>Pseudomonadati</taxon>
        <taxon>Spirochaetota</taxon>
        <taxon>Spirochaetia</taxon>
        <taxon>Leptospirales</taxon>
        <taxon>Leptospiraceae</taxon>
        <taxon>Leptospira</taxon>
    </lineage>
</organism>
<name>A0A2M9YNU1_9LEPT</name>
<feature type="signal peptide" evidence="1">
    <location>
        <begin position="1"/>
        <end position="24"/>
    </location>
</feature>
<sequence>MKNSKTIPVLFTILILTIASGSFASESDPKALLSSSDRKSIPVYKTVVPKEGTFNADYQEEVARLPNLTLVKLIKSANFGFEGDPVAYEIETENKITGWVSLDQVWFPAKVVRIQEGDKLNVRAGESLDSKIVDSVRPGEIFYVSANVLIQLGYKGYDPADWARVSTKRGNRGFVKLRYFEIIETKVKPYP</sequence>
<dbReference type="Proteomes" id="UP000232149">
    <property type="component" value="Unassembled WGS sequence"/>
</dbReference>
<gene>
    <name evidence="4" type="ORF">CH376_00710</name>
    <name evidence="3" type="ORF">CH380_10400</name>
</gene>
<feature type="domain" description="SH3b" evidence="2">
    <location>
        <begin position="107"/>
        <end position="184"/>
    </location>
</feature>
<dbReference type="RefSeq" id="WP_100785689.1">
    <property type="nucleotide sequence ID" value="NZ_NPDU01000001.1"/>
</dbReference>
<dbReference type="Proteomes" id="UP000232188">
    <property type="component" value="Unassembled WGS sequence"/>
</dbReference>
<evidence type="ECO:0000313" key="5">
    <source>
        <dbReference type="Proteomes" id="UP000232149"/>
    </source>
</evidence>
<accession>A0A2M9YNU1</accession>
<keyword evidence="1" id="KW-0732">Signal</keyword>
<reference evidence="5 6" key="1">
    <citation type="submission" date="2017-07" db="EMBL/GenBank/DDBJ databases">
        <title>Leptospira spp. isolated from tropical soils.</title>
        <authorList>
            <person name="Thibeaux R."/>
            <person name="Iraola G."/>
            <person name="Ferres I."/>
            <person name="Bierque E."/>
            <person name="Girault D."/>
            <person name="Soupe-Gilbert M.-E."/>
            <person name="Picardeau M."/>
            <person name="Goarant C."/>
        </authorList>
    </citation>
    <scope>NUCLEOTIDE SEQUENCE [LARGE SCALE GENOMIC DNA]</scope>
    <source>
        <strain evidence="3 6">FH2-B-C1</strain>
        <strain evidence="4 5">FH2-B-D1</strain>
    </source>
</reference>
<dbReference type="Gene3D" id="2.30.30.40">
    <property type="entry name" value="SH3 Domains"/>
    <property type="match status" value="1"/>
</dbReference>
<comment type="caution">
    <text evidence="3">The sequence shown here is derived from an EMBL/GenBank/DDBJ whole genome shotgun (WGS) entry which is preliminary data.</text>
</comment>
<evidence type="ECO:0000313" key="4">
    <source>
        <dbReference type="EMBL" id="PJZ63980.1"/>
    </source>
</evidence>
<dbReference type="AlphaFoldDB" id="A0A2M9YNU1"/>
<dbReference type="EMBL" id="NPDV01000008">
    <property type="protein sequence ID" value="PJZ53212.1"/>
    <property type="molecule type" value="Genomic_DNA"/>
</dbReference>
<keyword evidence="5" id="KW-1185">Reference proteome</keyword>
<feature type="chain" id="PRO_5014780331" description="SH3b domain-containing protein" evidence="1">
    <location>
        <begin position="25"/>
        <end position="191"/>
    </location>
</feature>
<dbReference type="InterPro" id="IPR003646">
    <property type="entry name" value="SH3-like_bac-type"/>
</dbReference>
<dbReference type="PROSITE" id="PS51781">
    <property type="entry name" value="SH3B"/>
    <property type="match status" value="1"/>
</dbReference>
<dbReference type="EMBL" id="NPDU01000001">
    <property type="protein sequence ID" value="PJZ63980.1"/>
    <property type="molecule type" value="Genomic_DNA"/>
</dbReference>